<dbReference type="Proteomes" id="UP000027451">
    <property type="component" value="Unassembled WGS sequence"/>
</dbReference>
<proteinExistence type="predicted"/>
<feature type="signal peptide" evidence="1">
    <location>
        <begin position="1"/>
        <end position="24"/>
    </location>
</feature>
<feature type="domain" description="BON" evidence="2">
    <location>
        <begin position="53"/>
        <end position="121"/>
    </location>
</feature>
<keyword evidence="1" id="KW-0732">Signal</keyword>
<keyword evidence="4" id="KW-1185">Reference proteome</keyword>
<dbReference type="InterPro" id="IPR051686">
    <property type="entry name" value="Lipoprotein_DolP"/>
</dbReference>
<dbReference type="EMBL" id="JFHD01000012">
    <property type="protein sequence ID" value="KDR29629.1"/>
    <property type="molecule type" value="Genomic_DNA"/>
</dbReference>
<evidence type="ECO:0000256" key="1">
    <source>
        <dbReference type="SAM" id="SignalP"/>
    </source>
</evidence>
<dbReference type="PROSITE" id="PS50914">
    <property type="entry name" value="BON"/>
    <property type="match status" value="1"/>
</dbReference>
<gene>
    <name evidence="3" type="ORF">BG60_06050</name>
</gene>
<dbReference type="Gene3D" id="3.30.1340.30">
    <property type="match status" value="1"/>
</dbReference>
<name>A0A656QH58_9BURK</name>
<evidence type="ECO:0000313" key="4">
    <source>
        <dbReference type="Proteomes" id="UP000027451"/>
    </source>
</evidence>
<accession>A0A656QH58</accession>
<dbReference type="InterPro" id="IPR007055">
    <property type="entry name" value="BON_dom"/>
</dbReference>
<feature type="chain" id="PRO_5024940039" description="BON domain-containing protein" evidence="1">
    <location>
        <begin position="25"/>
        <end position="122"/>
    </location>
</feature>
<comment type="caution">
    <text evidence="3">The sequence shown here is derived from an EMBL/GenBank/DDBJ whole genome shotgun (WGS) entry which is preliminary data.</text>
</comment>
<protein>
    <recommendedName>
        <fullName evidence="2">BON domain-containing protein</fullName>
    </recommendedName>
</protein>
<sequence length="122" mass="12413">MKLLRTAKLMIGVAAVSASFYGNAQSGASAPVSASVPAMASAANGGKTSSKAADRALRRKILTALADAKGMRAAGITVRATDGDVLLEGWVPEVAQIEQATRVAQGVPGVKTVRNTLTLSTF</sequence>
<evidence type="ECO:0000259" key="2">
    <source>
        <dbReference type="PROSITE" id="PS50914"/>
    </source>
</evidence>
<dbReference type="PANTHER" id="PTHR34606:SF15">
    <property type="entry name" value="BON DOMAIN-CONTAINING PROTEIN"/>
    <property type="match status" value="1"/>
</dbReference>
<organism evidence="3 4">
    <name type="scientific">Caballeronia zhejiangensis</name>
    <dbReference type="NCBI Taxonomy" id="871203"/>
    <lineage>
        <taxon>Bacteria</taxon>
        <taxon>Pseudomonadati</taxon>
        <taxon>Pseudomonadota</taxon>
        <taxon>Betaproteobacteria</taxon>
        <taxon>Burkholderiales</taxon>
        <taxon>Burkholderiaceae</taxon>
        <taxon>Caballeronia</taxon>
    </lineage>
</organism>
<dbReference type="Pfam" id="PF04972">
    <property type="entry name" value="BON"/>
    <property type="match status" value="1"/>
</dbReference>
<dbReference type="AlphaFoldDB" id="A0A656QH58"/>
<evidence type="ECO:0000313" key="3">
    <source>
        <dbReference type="EMBL" id="KDR29629.1"/>
    </source>
</evidence>
<dbReference type="RefSeq" id="WP_063828775.1">
    <property type="nucleotide sequence ID" value="NZ_CP084285.1"/>
</dbReference>
<reference evidence="3 4" key="1">
    <citation type="submission" date="2014-03" db="EMBL/GenBank/DDBJ databases">
        <title>Draft Genome Sequences of Four Burkholderia Strains.</title>
        <authorList>
            <person name="Liu X.Y."/>
            <person name="Li C.X."/>
            <person name="Xu J.H."/>
        </authorList>
    </citation>
    <scope>NUCLEOTIDE SEQUENCE [LARGE SCALE GENOMIC DNA]</scope>
    <source>
        <strain evidence="3 4">OP-1</strain>
    </source>
</reference>
<dbReference type="PANTHER" id="PTHR34606">
    <property type="entry name" value="BON DOMAIN-CONTAINING PROTEIN"/>
    <property type="match status" value="1"/>
</dbReference>